<dbReference type="EMBL" id="JAKJXP020000042">
    <property type="protein sequence ID" value="KAK7752027.1"/>
    <property type="molecule type" value="Genomic_DNA"/>
</dbReference>
<feature type="transmembrane region" description="Helical" evidence="8">
    <location>
        <begin position="101"/>
        <end position="118"/>
    </location>
</feature>
<evidence type="ECO:0000256" key="3">
    <source>
        <dbReference type="ARBA" id="ARBA00010425"/>
    </source>
</evidence>
<feature type="transmembrane region" description="Helical" evidence="8">
    <location>
        <begin position="130"/>
        <end position="154"/>
    </location>
</feature>
<dbReference type="InterPro" id="IPR004853">
    <property type="entry name" value="Sugar_P_trans_dom"/>
</dbReference>
<evidence type="ECO:0000256" key="6">
    <source>
        <dbReference type="ARBA" id="ARBA00022989"/>
    </source>
</evidence>
<keyword evidence="5 8" id="KW-0812">Transmembrane</keyword>
<comment type="caution">
    <text evidence="10">The sequence shown here is derived from an EMBL/GenBank/DDBJ whole genome shotgun (WGS) entry which is preliminary data.</text>
</comment>
<gene>
    <name evidence="10" type="ORF">SLS62_005990</name>
</gene>
<evidence type="ECO:0000256" key="7">
    <source>
        <dbReference type="ARBA" id="ARBA00023136"/>
    </source>
</evidence>
<feature type="transmembrane region" description="Helical" evidence="8">
    <location>
        <begin position="161"/>
        <end position="181"/>
    </location>
</feature>
<evidence type="ECO:0000256" key="4">
    <source>
        <dbReference type="ARBA" id="ARBA00011182"/>
    </source>
</evidence>
<evidence type="ECO:0000256" key="1">
    <source>
        <dbReference type="ARBA" id="ARBA00003420"/>
    </source>
</evidence>
<dbReference type="Proteomes" id="UP001320420">
    <property type="component" value="Unassembled WGS sequence"/>
</dbReference>
<dbReference type="Pfam" id="PF03151">
    <property type="entry name" value="TPT"/>
    <property type="match status" value="1"/>
</dbReference>
<organism evidence="10 11">
    <name type="scientific">Diatrype stigma</name>
    <dbReference type="NCBI Taxonomy" id="117547"/>
    <lineage>
        <taxon>Eukaryota</taxon>
        <taxon>Fungi</taxon>
        <taxon>Dikarya</taxon>
        <taxon>Ascomycota</taxon>
        <taxon>Pezizomycotina</taxon>
        <taxon>Sordariomycetes</taxon>
        <taxon>Xylariomycetidae</taxon>
        <taxon>Xylariales</taxon>
        <taxon>Diatrypaceae</taxon>
        <taxon>Diatrype</taxon>
    </lineage>
</organism>
<dbReference type="PANTHER" id="PTHR11132">
    <property type="entry name" value="SOLUTE CARRIER FAMILY 35"/>
    <property type="match status" value="1"/>
</dbReference>
<protein>
    <recommendedName>
        <fullName evidence="9">Sugar phosphate transporter domain-containing protein</fullName>
    </recommendedName>
</protein>
<dbReference type="InterPro" id="IPR050186">
    <property type="entry name" value="TPT_transporter"/>
</dbReference>
<keyword evidence="7 8" id="KW-0472">Membrane</keyword>
<evidence type="ECO:0000256" key="2">
    <source>
        <dbReference type="ARBA" id="ARBA00004477"/>
    </source>
</evidence>
<keyword evidence="11" id="KW-1185">Reference proteome</keyword>
<evidence type="ECO:0000313" key="11">
    <source>
        <dbReference type="Proteomes" id="UP001320420"/>
    </source>
</evidence>
<keyword evidence="6 8" id="KW-1133">Transmembrane helix</keyword>
<comment type="subcellular location">
    <subcellularLocation>
        <location evidence="2">Endoplasmic reticulum membrane</location>
        <topology evidence="2">Multi-pass membrane protein</topology>
    </subcellularLocation>
</comment>
<feature type="domain" description="Sugar phosphate transporter" evidence="9">
    <location>
        <begin position="35"/>
        <end position="203"/>
    </location>
</feature>
<evidence type="ECO:0000256" key="5">
    <source>
        <dbReference type="ARBA" id="ARBA00022692"/>
    </source>
</evidence>
<evidence type="ECO:0000313" key="10">
    <source>
        <dbReference type="EMBL" id="KAK7752027.1"/>
    </source>
</evidence>
<evidence type="ECO:0000259" key="9">
    <source>
        <dbReference type="Pfam" id="PF03151"/>
    </source>
</evidence>
<feature type="transmembrane region" description="Helical" evidence="8">
    <location>
        <begin position="232"/>
        <end position="249"/>
    </location>
</feature>
<proteinExistence type="inferred from homology"/>
<dbReference type="GO" id="GO:0005789">
    <property type="term" value="C:endoplasmic reticulum membrane"/>
    <property type="evidence" value="ECO:0007669"/>
    <property type="project" value="UniProtKB-SubCell"/>
</dbReference>
<accession>A0AAN9YRM5</accession>
<evidence type="ECO:0000256" key="8">
    <source>
        <dbReference type="SAM" id="Phobius"/>
    </source>
</evidence>
<name>A0AAN9YRM5_9PEZI</name>
<dbReference type="AlphaFoldDB" id="A0AAN9YRM5"/>
<comment type="subunit">
    <text evidence="4">Homooligomer.</text>
</comment>
<comment type="similarity">
    <text evidence="3">Belongs to the TPT transporter family. SLC35D subfamily.</text>
</comment>
<feature type="transmembrane region" description="Helical" evidence="8">
    <location>
        <begin position="40"/>
        <end position="57"/>
    </location>
</feature>
<comment type="function">
    <text evidence="1">Involved in the import of GDP-mannose from the cytoplasm into the Golgi lumen.</text>
</comment>
<reference evidence="10 11" key="1">
    <citation type="submission" date="2024-02" db="EMBL/GenBank/DDBJ databases">
        <title>De novo assembly and annotation of 12 fungi associated with fruit tree decline syndrome in Ontario, Canada.</title>
        <authorList>
            <person name="Sulman M."/>
            <person name="Ellouze W."/>
            <person name="Ilyukhin E."/>
        </authorList>
    </citation>
    <scope>NUCLEOTIDE SEQUENCE [LARGE SCALE GENOMIC DNA]</scope>
    <source>
        <strain evidence="10 11">M11/M66-122</strain>
    </source>
</reference>
<sequence>MTQLMARTTTTLDSRLKVPMDAPTLLATWAFGMAVPNLKVLLNVSAIVVGVVIASFGELKFHLLGFILQAGGIVAEALRLVMVQRLLSSAEFKMDPLVSVYYYAPACAAVNGVVTLIIEGPRMTMNDIYSLGIVTLIANALVAFLLNVSVVLLIGKTSAVVLTMAGVLKDILLVIASMVIFGDPVTGQQYFGYSIALAGLVYYRLGREGIQTAATSVQLSLSEFRHSQSGRLKITIIGLAFTAALVFLLRRNWQSTPITGINTSTV</sequence>
<feature type="transmembrane region" description="Helical" evidence="8">
    <location>
        <begin position="63"/>
        <end position="81"/>
    </location>
</feature>